<gene>
    <name evidence="6" type="ORF">DBA34_04525</name>
    <name evidence="7" type="ORF">DBB29_04915</name>
</gene>
<dbReference type="SUPFAM" id="SSF46785">
    <property type="entry name" value="Winged helix' DNA-binding domain"/>
    <property type="match status" value="1"/>
</dbReference>
<dbReference type="CDD" id="cd08459">
    <property type="entry name" value="PBP2_DntR_NahR_LinR_like"/>
    <property type="match status" value="1"/>
</dbReference>
<keyword evidence="4" id="KW-0804">Transcription</keyword>
<dbReference type="AlphaFoldDB" id="A0AAW7MIF1"/>
<dbReference type="GO" id="GO:0003677">
    <property type="term" value="F:DNA binding"/>
    <property type="evidence" value="ECO:0007669"/>
    <property type="project" value="UniProtKB-KW"/>
</dbReference>
<dbReference type="InterPro" id="IPR036388">
    <property type="entry name" value="WH-like_DNA-bd_sf"/>
</dbReference>
<dbReference type="Proteomes" id="UP001172791">
    <property type="component" value="Unassembled WGS sequence"/>
</dbReference>
<dbReference type="InterPro" id="IPR036390">
    <property type="entry name" value="WH_DNA-bd_sf"/>
</dbReference>
<dbReference type="SUPFAM" id="SSF53850">
    <property type="entry name" value="Periplasmic binding protein-like II"/>
    <property type="match status" value="1"/>
</dbReference>
<keyword evidence="8" id="KW-1185">Reference proteome</keyword>
<evidence type="ECO:0000313" key="8">
    <source>
        <dbReference type="Proteomes" id="UP001172788"/>
    </source>
</evidence>
<dbReference type="PROSITE" id="PS50931">
    <property type="entry name" value="HTH_LYSR"/>
    <property type="match status" value="1"/>
</dbReference>
<dbReference type="RefSeq" id="WP_176314837.1">
    <property type="nucleotide sequence ID" value="NZ_QAIC01000028.1"/>
</dbReference>
<dbReference type="GO" id="GO:0003700">
    <property type="term" value="F:DNA-binding transcription factor activity"/>
    <property type="evidence" value="ECO:0007669"/>
    <property type="project" value="InterPro"/>
</dbReference>
<dbReference type="Pfam" id="PF00126">
    <property type="entry name" value="HTH_1"/>
    <property type="match status" value="1"/>
</dbReference>
<sequence length="298" mass="34236">MDNLDLKNLMVFDEVYRTGSISRAAEKLDLGQSAVSMILTKFRKHYGDPLFVRTSEGMQPTRLADEIVGPIRQAMTALKTTLHHRAEFDPKTSDRMFSLCMTDIGQRVMMPRLLKHFGDVAPHIRIDLSYTSEHTARQLESGEIDLAMGFLTNLDPGIYQQQLFTDRFVCIVNREHRRLAGTSLTLEEFERESHLIVATHGTGHVIVEETLERQGIKRRIGLRIPNYLGVVSNIVCTECLAIVPERFARIIAESNPIKVMELPFTVPNYRVMQHWHERYSRDPASVWLRETIGTLFRE</sequence>
<name>A0AAW7MIF1_9BURK</name>
<evidence type="ECO:0000256" key="3">
    <source>
        <dbReference type="ARBA" id="ARBA00023125"/>
    </source>
</evidence>
<dbReference type="Gene3D" id="1.10.10.10">
    <property type="entry name" value="Winged helix-like DNA-binding domain superfamily/Winged helix DNA-binding domain"/>
    <property type="match status" value="1"/>
</dbReference>
<keyword evidence="3" id="KW-0238">DNA-binding</keyword>
<evidence type="ECO:0000256" key="4">
    <source>
        <dbReference type="ARBA" id="ARBA00023163"/>
    </source>
</evidence>
<comment type="caution">
    <text evidence="6">The sequence shown here is derived from an EMBL/GenBank/DDBJ whole genome shotgun (WGS) entry which is preliminary data.</text>
</comment>
<dbReference type="InterPro" id="IPR000847">
    <property type="entry name" value="LysR_HTH_N"/>
</dbReference>
<evidence type="ECO:0000256" key="1">
    <source>
        <dbReference type="ARBA" id="ARBA00009437"/>
    </source>
</evidence>
<feature type="domain" description="HTH lysR-type" evidence="5">
    <location>
        <begin position="4"/>
        <end position="61"/>
    </location>
</feature>
<dbReference type="Proteomes" id="UP001172788">
    <property type="component" value="Unassembled WGS sequence"/>
</dbReference>
<dbReference type="EMBL" id="QAIC01000028">
    <property type="protein sequence ID" value="MDN4572530.1"/>
    <property type="molecule type" value="Genomic_DNA"/>
</dbReference>
<keyword evidence="2" id="KW-0805">Transcription regulation</keyword>
<proteinExistence type="inferred from homology"/>
<dbReference type="InterPro" id="IPR050389">
    <property type="entry name" value="LysR-type_TF"/>
</dbReference>
<dbReference type="Gene3D" id="3.40.190.10">
    <property type="entry name" value="Periplasmic binding protein-like II"/>
    <property type="match status" value="2"/>
</dbReference>
<dbReference type="Pfam" id="PF03466">
    <property type="entry name" value="LysR_substrate"/>
    <property type="match status" value="1"/>
</dbReference>
<dbReference type="InterPro" id="IPR005119">
    <property type="entry name" value="LysR_subst-bd"/>
</dbReference>
<dbReference type="PANTHER" id="PTHR30118">
    <property type="entry name" value="HTH-TYPE TRANSCRIPTIONAL REGULATOR LEUO-RELATED"/>
    <property type="match status" value="1"/>
</dbReference>
<accession>A0AAW7MIF1</accession>
<comment type="similarity">
    <text evidence="1">Belongs to the LysR transcriptional regulatory family.</text>
</comment>
<evidence type="ECO:0000259" key="5">
    <source>
        <dbReference type="PROSITE" id="PS50931"/>
    </source>
</evidence>
<evidence type="ECO:0000313" key="6">
    <source>
        <dbReference type="EMBL" id="MDN4572530.1"/>
    </source>
</evidence>
<reference evidence="6" key="1">
    <citation type="submission" date="2018-04" db="EMBL/GenBank/DDBJ databases">
        <authorList>
            <person name="Jy Z."/>
        </authorList>
    </citation>
    <scope>NUCLEOTIDE SEQUENCE</scope>
    <source>
        <strain evidence="7">AS13</strain>
        <strain evidence="6">LA18</strain>
    </source>
</reference>
<dbReference type="EMBL" id="QAID01000031">
    <property type="protein sequence ID" value="MDN4577456.1"/>
    <property type="molecule type" value="Genomic_DNA"/>
</dbReference>
<protein>
    <submittedName>
        <fullName evidence="6">LysR family transcriptional regulator</fullName>
    </submittedName>
</protein>
<dbReference type="PANTHER" id="PTHR30118:SF15">
    <property type="entry name" value="TRANSCRIPTIONAL REGULATORY PROTEIN"/>
    <property type="match status" value="1"/>
</dbReference>
<evidence type="ECO:0000313" key="7">
    <source>
        <dbReference type="EMBL" id="MDN4577456.1"/>
    </source>
</evidence>
<organism evidence="6 9">
    <name type="scientific">Pandoraea cepalis</name>
    <dbReference type="NCBI Taxonomy" id="2508294"/>
    <lineage>
        <taxon>Bacteria</taxon>
        <taxon>Pseudomonadati</taxon>
        <taxon>Pseudomonadota</taxon>
        <taxon>Betaproteobacteria</taxon>
        <taxon>Burkholderiales</taxon>
        <taxon>Burkholderiaceae</taxon>
        <taxon>Pandoraea</taxon>
    </lineage>
</organism>
<evidence type="ECO:0000256" key="2">
    <source>
        <dbReference type="ARBA" id="ARBA00023015"/>
    </source>
</evidence>
<evidence type="ECO:0000313" key="9">
    <source>
        <dbReference type="Proteomes" id="UP001172791"/>
    </source>
</evidence>